<feature type="region of interest" description="Disordered" evidence="1">
    <location>
        <begin position="2512"/>
        <end position="2531"/>
    </location>
</feature>
<feature type="compositionally biased region" description="Low complexity" evidence="1">
    <location>
        <begin position="1308"/>
        <end position="1319"/>
    </location>
</feature>
<dbReference type="InterPro" id="IPR018799">
    <property type="entry name" value="TRAF3IP1"/>
</dbReference>
<dbReference type="GO" id="GO:0042073">
    <property type="term" value="P:intraciliary transport"/>
    <property type="evidence" value="ECO:0007669"/>
    <property type="project" value="TreeGrafter"/>
</dbReference>
<feature type="compositionally biased region" description="Low complexity" evidence="1">
    <location>
        <begin position="519"/>
        <end position="533"/>
    </location>
</feature>
<dbReference type="GO" id="GO:0005930">
    <property type="term" value="C:axoneme"/>
    <property type="evidence" value="ECO:0007669"/>
    <property type="project" value="TreeGrafter"/>
</dbReference>
<feature type="region of interest" description="Disordered" evidence="1">
    <location>
        <begin position="977"/>
        <end position="1007"/>
    </location>
</feature>
<accession>A0A383VM41</accession>
<dbReference type="Gene3D" id="1.25.10.10">
    <property type="entry name" value="Leucine-rich Repeat Variant"/>
    <property type="match status" value="2"/>
</dbReference>
<dbReference type="GO" id="GO:0008017">
    <property type="term" value="F:microtubule binding"/>
    <property type="evidence" value="ECO:0007669"/>
    <property type="project" value="InterPro"/>
</dbReference>
<feature type="compositionally biased region" description="Polar residues" evidence="1">
    <location>
        <begin position="1666"/>
        <end position="1679"/>
    </location>
</feature>
<feature type="region of interest" description="Disordered" evidence="1">
    <location>
        <begin position="1931"/>
        <end position="1960"/>
    </location>
</feature>
<feature type="compositionally biased region" description="Low complexity" evidence="1">
    <location>
        <begin position="2513"/>
        <end position="2531"/>
    </location>
</feature>
<reference evidence="2 3" key="1">
    <citation type="submission" date="2016-10" db="EMBL/GenBank/DDBJ databases">
        <authorList>
            <person name="Cai Z."/>
        </authorList>
    </citation>
    <scope>NUCLEOTIDE SEQUENCE [LARGE SCALE GENOMIC DNA]</scope>
</reference>
<feature type="region of interest" description="Disordered" evidence="1">
    <location>
        <begin position="1592"/>
        <end position="1633"/>
    </location>
</feature>
<name>A0A383VM41_TETOB</name>
<feature type="region of interest" description="Disordered" evidence="1">
    <location>
        <begin position="519"/>
        <end position="543"/>
    </location>
</feature>
<evidence type="ECO:0000313" key="3">
    <source>
        <dbReference type="Proteomes" id="UP000256970"/>
    </source>
</evidence>
<dbReference type="GO" id="GO:0070507">
    <property type="term" value="P:regulation of microtubule cytoskeleton organization"/>
    <property type="evidence" value="ECO:0007669"/>
    <property type="project" value="TreeGrafter"/>
</dbReference>
<dbReference type="GO" id="GO:0060271">
    <property type="term" value="P:cilium assembly"/>
    <property type="evidence" value="ECO:0007669"/>
    <property type="project" value="TreeGrafter"/>
</dbReference>
<feature type="compositionally biased region" description="Low complexity" evidence="1">
    <location>
        <begin position="1287"/>
        <end position="1301"/>
    </location>
</feature>
<proteinExistence type="predicted"/>
<organism evidence="2 3">
    <name type="scientific">Tetradesmus obliquus</name>
    <name type="common">Green alga</name>
    <name type="synonym">Acutodesmus obliquus</name>
    <dbReference type="NCBI Taxonomy" id="3088"/>
    <lineage>
        <taxon>Eukaryota</taxon>
        <taxon>Viridiplantae</taxon>
        <taxon>Chlorophyta</taxon>
        <taxon>core chlorophytes</taxon>
        <taxon>Chlorophyceae</taxon>
        <taxon>CS clade</taxon>
        <taxon>Sphaeropleales</taxon>
        <taxon>Scenedesmaceae</taxon>
        <taxon>Tetradesmus</taxon>
    </lineage>
</organism>
<feature type="compositionally biased region" description="Polar residues" evidence="1">
    <location>
        <begin position="1950"/>
        <end position="1960"/>
    </location>
</feature>
<feature type="compositionally biased region" description="Low complexity" evidence="1">
    <location>
        <begin position="1738"/>
        <end position="1748"/>
    </location>
</feature>
<feature type="region of interest" description="Disordered" evidence="1">
    <location>
        <begin position="919"/>
        <end position="938"/>
    </location>
</feature>
<gene>
    <name evidence="2" type="ORF">BQ4739_LOCUS6268</name>
</gene>
<evidence type="ECO:0000256" key="1">
    <source>
        <dbReference type="SAM" id="MobiDB-lite"/>
    </source>
</evidence>
<dbReference type="SUPFAM" id="SSF48371">
    <property type="entry name" value="ARM repeat"/>
    <property type="match status" value="1"/>
</dbReference>
<feature type="compositionally biased region" description="Low complexity" evidence="1">
    <location>
        <begin position="830"/>
        <end position="861"/>
    </location>
</feature>
<feature type="region of interest" description="Disordered" evidence="1">
    <location>
        <begin position="1260"/>
        <end position="1319"/>
    </location>
</feature>
<dbReference type="GO" id="GO:0036064">
    <property type="term" value="C:ciliary basal body"/>
    <property type="evidence" value="ECO:0007669"/>
    <property type="project" value="TreeGrafter"/>
</dbReference>
<dbReference type="GO" id="GO:0030992">
    <property type="term" value="C:intraciliary transport particle B"/>
    <property type="evidence" value="ECO:0007669"/>
    <property type="project" value="TreeGrafter"/>
</dbReference>
<evidence type="ECO:0000313" key="2">
    <source>
        <dbReference type="EMBL" id="SZX65802.1"/>
    </source>
</evidence>
<dbReference type="PANTHER" id="PTHR31363">
    <property type="entry name" value="TRAF3-INTERACTING PROTEIN 1"/>
    <property type="match status" value="1"/>
</dbReference>
<dbReference type="InterPro" id="IPR016024">
    <property type="entry name" value="ARM-type_fold"/>
</dbReference>
<sequence length="2634" mass="281021">MAGSFVADVLLGETNEVLQVPVVKARVVKKLLAGVAPRVPLLGNSSVPTSDDTLEQFLQHVGVLFGRDPNKWEKVGDTKTDITEQDGKRIIKRTGMLTGTELHLFVTPPYYDPRLPLRPDQPQLEFAVQSKEVTSTAEWQQLIADQPRNSSSRRQLLLNFLQAKMEAEDEQLQLEGARGMWELSINKPHHAEMQACHLRLLVKHLQSANIEVARICAAAVWGLAVNERSRALLLDLGVVQVLLQVAQQSLELPCVAHLDHQEAYLAGGKITQAQRNQLQACVLGSLSVLIVDQACRRPLISMEPGLDTLFSLSMPLPGYADKAWAAARREAAAKAITSLVQRDHDARMQLMMTGGVPKLLALLDSKGPGHARVQFCVASVLAILVLDDAAMEVIKQRGEGHLVFEATLRLLSHVLTAVKFSLAVGDGQILSEGMTKADVAAAMQKLRNGSDSGGKEASTAALRQGSVTCADPLLKTAARRLSQETHISSSSGGNAVPLSRRISADAAAAATMLQEASRMSAAGSSSGASQQQSVEEEEEAPEPLDVQAAVSLAEACAQAMWGSAHYSLDEPQLHITQEHVIELGKLALDCLIISELDLGRVCHCLAATLASLASNEVTAAFIMAAPGDSVAKAMLALLEVEDDEGFSNAGHVRAAASTCLAFLACHPLGARGDTCLTGPFRSRLLNVGAFGALLKAALASSADDPCDAIIQQTAAVGIMYMSTMAGAVDPAELAMYAALMTSNTNITMVEYLMAGMWILLKNPSNRQVLGGAFKVNPAASKLTQGMMNKLQDTIEVADVNEAAEKLSKVRLPGSKSMAVRHNDESKPSTPQAAAALAQAEQPAPAQAEQVAEVAAASAASSKANSMPESAAPFETSRPVSGEKSVNTTAAAAAAVLGGPAAADEAEPDTASELLGRSSGMEASAAGHRPSIDGAQMPRSSGLLAESSFGALAVEADSMEDKLQLVQTKRRSVLFNTIAGSGHSTPRSQRASGAGAAVGAGDAGDGQGSRIQEISEVLKEGPDSKRTLDTVKSMDMTLNRSLTNLDKQLGSQLEDNWGLDVLVRVGETWLPKMAEATGVPRGCSLQGVSPDAATQEAEAKADVPLLKLFEFLTASLCLYVIEEEPACPLHKTANVYSRARPPGVKSSSRNTWWTVAAPMIQADAELSPLLHRTMHILLTVLHLRLPAAWKILQLSVVMLWNAAVQSANVERHQVGEGICSTLLEIVNSSLWPPTLRDLASGHLQFLMETHSNLLQMGQEWNTQRQAEQQRQQLQQQQATKGSTPGRCSGSSAGINSSLSGGSTRSPGKPGSVPAAVGVSAAQGSSNPLPFDLAALLNPTAAAAGSSKGQKQQQQPTDPLAEALAAAGSHAGLVPVLSSFVTLVTTSHPLLELSGARGIARLCFAGSMGSPSTSQLLSEVKATAAAVGAIGVLIDLLRSAATKFLLLEDGGCLPPPPVLTHLVDKEYKIYEREINNAEGVLEQLTVVLAALLNLSTLRSNQPKMARRGLQVLLKSNTSLYQIIGSRDAPTEAEMKLLDMLAAIIQNMASHPDNRTHMYRAELAGTAALDRLLEGPASPEPVDTSTALLASRLTGAAAGSPGRSTSPSTLQQPRRCASPALGGTLPQLSSQAGDGGAAAAGTQVLSASLDSALSAATALRPKVVFPPISRSNVGLTGSEQLRASSPTSAWPSPPKTAAAMGGSMPDDVVQGLSGNRGCRPSALCPPHGGNGTAHGMRRSGARSAKSRAATSVAGMPGSPIAAPDSREQFMIWMDSTFTDVSGDGGAMRAQSPQAAAERVTFRRQLWDENGDWLQPEPETSQALQRLLCRPLKHLWQDTPEARLRSGNARWAPAVSEYRQADLQYPLQHAAECMLTTAPPAEAADLLEATAQLTTMGRCDTGTMSLQRPSTRERQQGRIAMTVLEPAAGLLATNTADAAGPGRGNSQEQQQQQVEPSTSRSGAWTDTWQQQVTGRSQTEQLQQQEQQQTVGRAAQKVSLKVVLSPQRPRTIISFENKIFSSDGPGSRPVLTMFPHTEGAKVSKGLFKEYRLPNGRKAFMYYNSGSAMDEAEVPALWPPARPTTVPLALQQSMPLAQVLSVMAKPPGSAPPFMPWKPVPRLVPLPGSHTLAVARPELRDAASYGNLRADNLQLSITAQAIMRSQTTTTEESIVVAAAEEREPWTLPGSIFKPRVKEADARAFYDGGATLDKMFERDWQRACAKEKFTSMLARENKSNAAGKSDKQALQEVHDMLKRHYQVFYSTFVFYSNGGNDPYHMSLNAFTTLLDDAGIPDPDSLSIKRSDCDTIFIVCNFQPDKNSPDVAVNDEHAMMRFEFMECIVRLAIAKYGKGQSTDDLALAVELLFERNLLPRLNPMAALVSNDFRTERLYTEEVDLLLKQHQGLLKALYSRYRLKPSGGGLRPKVLKLDGWLALMADARLVDSQFTLADASLAFLWSRMFVIDEVKDYSRYTCLTFVDFLEALGRVADAKSLPTASDLDAAGYPSILEWALDKERLEGSGSSSNNNNGAAAASGAAPAAGSDNAAAAAGRRTSDTAAVQQQQPLAVVPADPGGNLPDIFRPRMSARFGAPKPRPLYAKLELLLDLIFRRLYWDPAQPESAFSYDVLLRMVKKIDKDMGP</sequence>
<dbReference type="STRING" id="3088.A0A383VM41"/>
<dbReference type="Proteomes" id="UP000256970">
    <property type="component" value="Unassembled WGS sequence"/>
</dbReference>
<feature type="region of interest" description="Disordered" evidence="1">
    <location>
        <begin position="1664"/>
        <end position="1758"/>
    </location>
</feature>
<feature type="region of interest" description="Disordered" evidence="1">
    <location>
        <begin position="811"/>
        <end position="885"/>
    </location>
</feature>
<feature type="compositionally biased region" description="Low complexity" evidence="1">
    <location>
        <begin position="1262"/>
        <end position="1277"/>
    </location>
</feature>
<dbReference type="InterPro" id="IPR011989">
    <property type="entry name" value="ARM-like"/>
</dbReference>
<feature type="compositionally biased region" description="Low complexity" evidence="1">
    <location>
        <begin position="1680"/>
        <end position="1696"/>
    </location>
</feature>
<dbReference type="EMBL" id="FNXT01000665">
    <property type="protein sequence ID" value="SZX65802.1"/>
    <property type="molecule type" value="Genomic_DNA"/>
</dbReference>
<feature type="compositionally biased region" description="Gly residues" evidence="1">
    <location>
        <begin position="995"/>
        <end position="1006"/>
    </location>
</feature>
<dbReference type="PANTHER" id="PTHR31363:SF0">
    <property type="entry name" value="TRAF3-INTERACTING PROTEIN 1"/>
    <property type="match status" value="1"/>
</dbReference>
<keyword evidence="3" id="KW-1185">Reference proteome</keyword>
<protein>
    <submittedName>
        <fullName evidence="2">Uncharacterized protein</fullName>
    </submittedName>
</protein>
<feature type="compositionally biased region" description="Polar residues" evidence="1">
    <location>
        <begin position="1599"/>
        <end position="1609"/>
    </location>
</feature>